<dbReference type="InterPro" id="IPR007214">
    <property type="entry name" value="YbaK/aa-tRNA-synth-assoc-dom"/>
</dbReference>
<dbReference type="SUPFAM" id="SSF55826">
    <property type="entry name" value="YbaK/ProRS associated domain"/>
    <property type="match status" value="1"/>
</dbReference>
<evidence type="ECO:0000313" key="3">
    <source>
        <dbReference type="Proteomes" id="UP000247569"/>
    </source>
</evidence>
<name>A0A318K0I6_9NOCA</name>
<dbReference type="Gene3D" id="3.90.960.10">
    <property type="entry name" value="YbaK/aminoacyl-tRNA synthetase-associated domain"/>
    <property type="match status" value="1"/>
</dbReference>
<dbReference type="RefSeq" id="WP_040742858.1">
    <property type="nucleotide sequence ID" value="NZ_QJKF01000008.1"/>
</dbReference>
<dbReference type="PANTHER" id="PTHR30411:SF9">
    <property type="entry name" value="MULTIFUNCTIONAL SER_THR-TRNA DEACYLASE PROXP-Y"/>
    <property type="match status" value="1"/>
</dbReference>
<dbReference type="AlphaFoldDB" id="A0A318K0I6"/>
<keyword evidence="3" id="KW-1185">Reference proteome</keyword>
<dbReference type="PANTHER" id="PTHR30411">
    <property type="entry name" value="CYTOPLASMIC PROTEIN"/>
    <property type="match status" value="1"/>
</dbReference>
<evidence type="ECO:0000313" key="2">
    <source>
        <dbReference type="EMBL" id="PXX61777.1"/>
    </source>
</evidence>
<comment type="caution">
    <text evidence="2">The sequence shown here is derived from an EMBL/GenBank/DDBJ whole genome shotgun (WGS) entry which is preliminary data.</text>
</comment>
<dbReference type="OrthoDB" id="5524888at2"/>
<dbReference type="Pfam" id="PF04073">
    <property type="entry name" value="tRNA_edit"/>
    <property type="match status" value="1"/>
</dbReference>
<gene>
    <name evidence="2" type="ORF">DFR70_108335</name>
</gene>
<reference evidence="2 3" key="1">
    <citation type="submission" date="2018-05" db="EMBL/GenBank/DDBJ databases">
        <title>Genomic Encyclopedia of Type Strains, Phase IV (KMG-IV): sequencing the most valuable type-strain genomes for metagenomic binning, comparative biology and taxonomic classification.</title>
        <authorList>
            <person name="Goeker M."/>
        </authorList>
    </citation>
    <scope>NUCLEOTIDE SEQUENCE [LARGE SCALE GENOMIC DNA]</scope>
    <source>
        <strain evidence="2 3">DSM 44704</strain>
    </source>
</reference>
<feature type="domain" description="YbaK/aminoacyl-tRNA synthetase-associated" evidence="1">
    <location>
        <begin position="36"/>
        <end position="150"/>
    </location>
</feature>
<dbReference type="Proteomes" id="UP000247569">
    <property type="component" value="Unassembled WGS sequence"/>
</dbReference>
<dbReference type="EMBL" id="QJKF01000008">
    <property type="protein sequence ID" value="PXX61777.1"/>
    <property type="molecule type" value="Genomic_DNA"/>
</dbReference>
<proteinExistence type="predicted"/>
<organism evidence="2 3">
    <name type="scientific">Nocardia tenerifensis</name>
    <dbReference type="NCBI Taxonomy" id="228006"/>
    <lineage>
        <taxon>Bacteria</taxon>
        <taxon>Bacillati</taxon>
        <taxon>Actinomycetota</taxon>
        <taxon>Actinomycetes</taxon>
        <taxon>Mycobacteriales</taxon>
        <taxon>Nocardiaceae</taxon>
        <taxon>Nocardia</taxon>
    </lineage>
</organism>
<dbReference type="InterPro" id="IPR036754">
    <property type="entry name" value="YbaK/aa-tRNA-synt-asso_dom_sf"/>
</dbReference>
<evidence type="ECO:0000259" key="1">
    <source>
        <dbReference type="Pfam" id="PF04073"/>
    </source>
</evidence>
<protein>
    <submittedName>
        <fullName evidence="2">Ala-tRNA(Pro) deacylase</fullName>
    </submittedName>
</protein>
<accession>A0A318K0I6</accession>
<sequence length="171" mass="18744">MTPSDPYQRLIDFLDAGEASYRLIDHEPEGRTDLVSSLRGNAVHDAAKCMVVMVKIGKKTKKYVLAVVPGDAKVDLTAVRNLFGGTYVSFATPEIAENLSGSVAGTILPFSFHPDLELIADPSIKEIPELYFNAARLDRSMALRTSDYLTLAQPRTEEIALYESAPDPRAD</sequence>
<dbReference type="GO" id="GO:0002161">
    <property type="term" value="F:aminoacyl-tRNA deacylase activity"/>
    <property type="evidence" value="ECO:0007669"/>
    <property type="project" value="InterPro"/>
</dbReference>